<dbReference type="Proteomes" id="UP000783863">
    <property type="component" value="Unassembled WGS sequence"/>
</dbReference>
<keyword evidence="3" id="KW-1185">Reference proteome</keyword>
<evidence type="ECO:0000313" key="3">
    <source>
        <dbReference type="Proteomes" id="UP000783863"/>
    </source>
</evidence>
<feature type="region of interest" description="Disordered" evidence="1">
    <location>
        <begin position="1"/>
        <end position="155"/>
    </location>
</feature>
<feature type="compositionally biased region" description="Low complexity" evidence="1">
    <location>
        <begin position="60"/>
        <end position="72"/>
    </location>
</feature>
<dbReference type="InterPro" id="IPR018645">
    <property type="entry name" value="OapC-like"/>
</dbReference>
<comment type="caution">
    <text evidence="2">The sequence shown here is derived from an EMBL/GenBank/DDBJ whole genome shotgun (WGS) entry which is preliminary data.</text>
</comment>
<dbReference type="AlphaFoldDB" id="A0A8J8C880"/>
<dbReference type="RefSeq" id="WP_220588296.1">
    <property type="nucleotide sequence ID" value="NZ_RKLQ01000002.1"/>
</dbReference>
<sequence length="211" mass="22633">MPHQCTDCGRGFEDGSQEMLSGCPNCGGNKFQFRPEGADSAPPTDAEPPEPPEPPGGNSTVAKTVGKTAATVRDIVGGNDEPSVGADQPETADSQIAAGPTDTEDAAQASARGEVVSPDELPDHTPEGDHQFEPVDADDAASVEPPSEETRDRPDLKELREELNNQFESVKVVAPGQYELNLMELYDREEYIVALEEDGRYSIQVPEPIQE</sequence>
<evidence type="ECO:0000256" key="1">
    <source>
        <dbReference type="SAM" id="MobiDB-lite"/>
    </source>
</evidence>
<reference evidence="2" key="1">
    <citation type="submission" date="2021-06" db="EMBL/GenBank/DDBJ databases">
        <title>Halomicroarcula sp. F24A a new haloarchaeum isolated from saline soil.</title>
        <authorList>
            <person name="Duran-Viseras A."/>
            <person name="Sanchez-Porro C."/>
            <person name="Ventosa A."/>
        </authorList>
    </citation>
    <scope>NUCLEOTIDE SEQUENCE</scope>
    <source>
        <strain evidence="2">F24A</strain>
    </source>
</reference>
<dbReference type="Pfam" id="PF09845">
    <property type="entry name" value="OapC"/>
    <property type="match status" value="1"/>
</dbReference>
<protein>
    <submittedName>
        <fullName evidence="2">Zn-ribbon domain-containing protein</fullName>
    </submittedName>
</protein>
<proteinExistence type="predicted"/>
<feature type="compositionally biased region" description="Pro residues" evidence="1">
    <location>
        <begin position="45"/>
        <end position="55"/>
    </location>
</feature>
<name>A0A8J8C880_9EURY</name>
<feature type="compositionally biased region" description="Basic and acidic residues" evidence="1">
    <location>
        <begin position="121"/>
        <end position="133"/>
    </location>
</feature>
<gene>
    <name evidence="2" type="ORF">EGD98_10325</name>
</gene>
<evidence type="ECO:0000313" key="2">
    <source>
        <dbReference type="EMBL" id="MBX0304062.1"/>
    </source>
</evidence>
<organism evidence="2 3">
    <name type="scientific">Haloarcula salinisoli</name>
    <dbReference type="NCBI Taxonomy" id="2487746"/>
    <lineage>
        <taxon>Archaea</taxon>
        <taxon>Methanobacteriati</taxon>
        <taxon>Methanobacteriota</taxon>
        <taxon>Stenosarchaea group</taxon>
        <taxon>Halobacteria</taxon>
        <taxon>Halobacteriales</taxon>
        <taxon>Haloarculaceae</taxon>
        <taxon>Haloarcula</taxon>
    </lineage>
</organism>
<accession>A0A8J8C880</accession>
<dbReference type="EMBL" id="RKLQ01000002">
    <property type="protein sequence ID" value="MBX0304062.1"/>
    <property type="molecule type" value="Genomic_DNA"/>
</dbReference>